<keyword evidence="2" id="KW-1185">Reference proteome</keyword>
<dbReference type="AlphaFoldDB" id="A0A2P7ST69"/>
<name>A0A2P7ST69_9HYPH</name>
<gene>
    <name evidence="1" type="ORF">C7I84_00520</name>
</gene>
<evidence type="ECO:0000313" key="1">
    <source>
        <dbReference type="EMBL" id="PSJ65647.1"/>
    </source>
</evidence>
<dbReference type="Proteomes" id="UP000241229">
    <property type="component" value="Unassembled WGS sequence"/>
</dbReference>
<dbReference type="OrthoDB" id="4868247at2"/>
<evidence type="ECO:0008006" key="3">
    <source>
        <dbReference type="Google" id="ProtNLM"/>
    </source>
</evidence>
<sequence>MMRPKHLVLAALALAIVQIGFLSWIILARAAVLRDGREILLKVEPVDPRDLLRGDYVRLGYEISRIPVGMVADMPADGTVAAGNIHVRLRREADGYWGAASAKLGGAPEQPAGAEEVDLRGRVAPAWNLGPDATLSVDYGMERFYLPEGEGRPIERDMNVRSFGIVAAVGADGTPQIKALMDGETKLFEEPLY</sequence>
<reference evidence="1 2" key="1">
    <citation type="submission" date="2018-03" db="EMBL/GenBank/DDBJ databases">
        <title>The draft genome of Mesorhizobium sp. 6GN-30.</title>
        <authorList>
            <person name="Liu L."/>
            <person name="Li L."/>
            <person name="Wang T."/>
            <person name="Zhang X."/>
            <person name="Liang L."/>
        </authorList>
    </citation>
    <scope>NUCLEOTIDE SEQUENCE [LARGE SCALE GENOMIC DNA]</scope>
    <source>
        <strain evidence="1 2">6GN30</strain>
    </source>
</reference>
<dbReference type="EMBL" id="PXYK01000001">
    <property type="protein sequence ID" value="PSJ65647.1"/>
    <property type="molecule type" value="Genomic_DNA"/>
</dbReference>
<protein>
    <recommendedName>
        <fullName evidence="3">GDYXXLXY domain-containing protein</fullName>
    </recommendedName>
</protein>
<dbReference type="InterPro" id="IPR025833">
    <property type="entry name" value="GDYXXLXY"/>
</dbReference>
<proteinExistence type="predicted"/>
<evidence type="ECO:0000313" key="2">
    <source>
        <dbReference type="Proteomes" id="UP000241229"/>
    </source>
</evidence>
<dbReference type="Pfam" id="PF14345">
    <property type="entry name" value="GDYXXLXY"/>
    <property type="match status" value="1"/>
</dbReference>
<accession>A0A2P7ST69</accession>
<organism evidence="1 2">
    <name type="scientific">Kumtagia ephedrae</name>
    <dbReference type="NCBI Taxonomy" id="2116701"/>
    <lineage>
        <taxon>Bacteria</taxon>
        <taxon>Pseudomonadati</taxon>
        <taxon>Pseudomonadota</taxon>
        <taxon>Alphaproteobacteria</taxon>
        <taxon>Hyphomicrobiales</taxon>
        <taxon>Phyllobacteriaceae</taxon>
        <taxon>Kumtagia</taxon>
    </lineage>
</organism>
<dbReference type="RefSeq" id="WP_106770189.1">
    <property type="nucleotide sequence ID" value="NZ_PXYK01000001.1"/>
</dbReference>
<comment type="caution">
    <text evidence="1">The sequence shown here is derived from an EMBL/GenBank/DDBJ whole genome shotgun (WGS) entry which is preliminary data.</text>
</comment>